<dbReference type="Gene3D" id="1.10.150.130">
    <property type="match status" value="1"/>
</dbReference>
<accession>A0A1A1X8J3</accession>
<dbReference type="Proteomes" id="UP000093779">
    <property type="component" value="Unassembled WGS sequence"/>
</dbReference>
<evidence type="ECO:0000256" key="3">
    <source>
        <dbReference type="ARBA" id="ARBA00023172"/>
    </source>
</evidence>
<dbReference type="InterPro" id="IPR002104">
    <property type="entry name" value="Integrase_catalytic"/>
</dbReference>
<gene>
    <name evidence="6" type="ORF">A5726_23035</name>
</gene>
<dbReference type="PANTHER" id="PTHR30349:SF64">
    <property type="entry name" value="PROPHAGE INTEGRASE INTD-RELATED"/>
    <property type="match status" value="1"/>
</dbReference>
<dbReference type="GO" id="GO:0006310">
    <property type="term" value="P:DNA recombination"/>
    <property type="evidence" value="ECO:0007669"/>
    <property type="project" value="UniProtKB-KW"/>
</dbReference>
<evidence type="ECO:0000259" key="5">
    <source>
        <dbReference type="PROSITE" id="PS51898"/>
    </source>
</evidence>
<dbReference type="InterPro" id="IPR011010">
    <property type="entry name" value="DNA_brk_join_enz"/>
</dbReference>
<evidence type="ECO:0000313" key="7">
    <source>
        <dbReference type="Proteomes" id="UP000093779"/>
    </source>
</evidence>
<evidence type="ECO:0000256" key="4">
    <source>
        <dbReference type="SAM" id="MobiDB-lite"/>
    </source>
</evidence>
<dbReference type="InterPro" id="IPR013762">
    <property type="entry name" value="Integrase-like_cat_sf"/>
</dbReference>
<comment type="caution">
    <text evidence="6">The sequence shown here is derived from an EMBL/GenBank/DDBJ whole genome shotgun (WGS) entry which is preliminary data.</text>
</comment>
<dbReference type="GO" id="GO:0015074">
    <property type="term" value="P:DNA integration"/>
    <property type="evidence" value="ECO:0007669"/>
    <property type="project" value="InterPro"/>
</dbReference>
<dbReference type="Gene3D" id="1.10.443.10">
    <property type="entry name" value="Intergrase catalytic core"/>
    <property type="match status" value="1"/>
</dbReference>
<dbReference type="Pfam" id="PF00589">
    <property type="entry name" value="Phage_integrase"/>
    <property type="match status" value="1"/>
</dbReference>
<keyword evidence="2" id="KW-0238">DNA-binding</keyword>
<feature type="domain" description="Tyr recombinase" evidence="5">
    <location>
        <begin position="198"/>
        <end position="408"/>
    </location>
</feature>
<evidence type="ECO:0000256" key="1">
    <source>
        <dbReference type="ARBA" id="ARBA00008857"/>
    </source>
</evidence>
<dbReference type="AlphaFoldDB" id="A0A1A1X8J3"/>
<sequence>MPRGRPQLRIGEHGKMSRVNRGGGVWDAACRFRDSDGITRRVQKRSPAGQYDRHGKLAVDVLMDALAERRPPSADQITLHTLVVDTVKIHLTRLAEDGKESGTLSSYGRALKWLTKYMGGVRVGEATVPRLDAVLRAIYADHGKTPAHHAKVILKGGLQLAVMAGVLDSNPARDLDPIKPGADDDAQPKVTKATKPKGQARALTDDEFERMRERARASEVCRKHDVVDVLIMLQATGLRISEVMAFRWSDINWDTAEITVTGSLVDKPGHSGGFWRPKTKTTTAKSRARKTDVGRVLALPQFAMEMLKARREVPFYGEQEMLFPHDDGNGKYRRLSQASTDLRRGLDDIGLPDVSSHSFRRTVATKMDRAGMSARAAADQLGHAKPSITLDVYTARGGANRAVADLLDGLAPNDE</sequence>
<keyword evidence="3" id="KW-0233">DNA recombination</keyword>
<dbReference type="PANTHER" id="PTHR30349">
    <property type="entry name" value="PHAGE INTEGRASE-RELATED"/>
    <property type="match status" value="1"/>
</dbReference>
<reference evidence="6 7" key="1">
    <citation type="submission" date="2016-06" db="EMBL/GenBank/DDBJ databases">
        <authorList>
            <person name="Kjaerup R.B."/>
            <person name="Dalgaard T.S."/>
            <person name="Juul-Madsen H.R."/>
        </authorList>
    </citation>
    <scope>NUCLEOTIDE SEQUENCE [LARGE SCALE GENOMIC DNA]</scope>
    <source>
        <strain evidence="6 7">ACS1953</strain>
    </source>
</reference>
<organism evidence="6 7">
    <name type="scientific">Mycolicibacterium conceptionense</name>
    <dbReference type="NCBI Taxonomy" id="451644"/>
    <lineage>
        <taxon>Bacteria</taxon>
        <taxon>Bacillati</taxon>
        <taxon>Actinomycetota</taxon>
        <taxon>Actinomycetes</taxon>
        <taxon>Mycobacteriales</taxon>
        <taxon>Mycobacteriaceae</taxon>
        <taxon>Mycolicibacterium</taxon>
    </lineage>
</organism>
<proteinExistence type="inferred from homology"/>
<dbReference type="EMBL" id="LZHX01000083">
    <property type="protein sequence ID" value="OBF15056.1"/>
    <property type="molecule type" value="Genomic_DNA"/>
</dbReference>
<dbReference type="GO" id="GO:0003677">
    <property type="term" value="F:DNA binding"/>
    <property type="evidence" value="ECO:0007669"/>
    <property type="project" value="UniProtKB-KW"/>
</dbReference>
<dbReference type="CDD" id="cd01189">
    <property type="entry name" value="INT_ICEBs1_C_like"/>
    <property type="match status" value="1"/>
</dbReference>
<evidence type="ECO:0000256" key="2">
    <source>
        <dbReference type="ARBA" id="ARBA00023125"/>
    </source>
</evidence>
<dbReference type="SUPFAM" id="SSF56349">
    <property type="entry name" value="DNA breaking-rejoining enzymes"/>
    <property type="match status" value="1"/>
</dbReference>
<feature type="region of interest" description="Disordered" evidence="4">
    <location>
        <begin position="173"/>
        <end position="199"/>
    </location>
</feature>
<dbReference type="InterPro" id="IPR010998">
    <property type="entry name" value="Integrase_recombinase_N"/>
</dbReference>
<evidence type="ECO:0000313" key="6">
    <source>
        <dbReference type="EMBL" id="OBF15056.1"/>
    </source>
</evidence>
<dbReference type="InterPro" id="IPR050090">
    <property type="entry name" value="Tyrosine_recombinase_XerCD"/>
</dbReference>
<dbReference type="PROSITE" id="PS51898">
    <property type="entry name" value="TYR_RECOMBINASE"/>
    <property type="match status" value="1"/>
</dbReference>
<comment type="similarity">
    <text evidence="1">Belongs to the 'phage' integrase family.</text>
</comment>
<name>A0A1A1X8J3_9MYCO</name>
<protein>
    <recommendedName>
        <fullName evidence="5">Tyr recombinase domain-containing protein</fullName>
    </recommendedName>
</protein>